<dbReference type="PROSITE" id="PS52016">
    <property type="entry name" value="TONB_DEPENDENT_REC_3"/>
    <property type="match status" value="1"/>
</dbReference>
<keyword evidence="3 8" id="KW-1134">Transmembrane beta strand</keyword>
<evidence type="ECO:0000256" key="2">
    <source>
        <dbReference type="ARBA" id="ARBA00022448"/>
    </source>
</evidence>
<comment type="subcellular location">
    <subcellularLocation>
        <location evidence="1 8">Cell outer membrane</location>
        <topology evidence="1 8">Multi-pass membrane protein</topology>
    </subcellularLocation>
</comment>
<keyword evidence="13" id="KW-0675">Receptor</keyword>
<dbReference type="InterPro" id="IPR037066">
    <property type="entry name" value="Plug_dom_sf"/>
</dbReference>
<dbReference type="CDD" id="cd01347">
    <property type="entry name" value="ligand_gated_channel"/>
    <property type="match status" value="1"/>
</dbReference>
<feature type="domain" description="TonB-dependent receptor plug" evidence="12">
    <location>
        <begin position="126"/>
        <end position="232"/>
    </location>
</feature>
<dbReference type="OrthoDB" id="8727862at2"/>
<dbReference type="Pfam" id="PF07715">
    <property type="entry name" value="Plug"/>
    <property type="match status" value="1"/>
</dbReference>
<dbReference type="SUPFAM" id="SSF49464">
    <property type="entry name" value="Carboxypeptidase regulatory domain-like"/>
    <property type="match status" value="1"/>
</dbReference>
<dbReference type="Pfam" id="PF00593">
    <property type="entry name" value="TonB_dep_Rec_b-barrel"/>
    <property type="match status" value="1"/>
</dbReference>
<dbReference type="Gene3D" id="2.60.40.1120">
    <property type="entry name" value="Carboxypeptidase-like, regulatory domain"/>
    <property type="match status" value="1"/>
</dbReference>
<evidence type="ECO:0000256" key="4">
    <source>
        <dbReference type="ARBA" id="ARBA00022692"/>
    </source>
</evidence>
<sequence length="929" mass="104116">MKLKALVVAIILSHSPQVVAQTHLVTGTVKDNQSALAGATVVVLGTGIRVVTDYNGEFSLNQLDEGEYQLEISYLGYQKYQQVLKIDGDERLELGELVLNLDSNTLEVIQVRGAIQRGEMLALNTQKNSNTIINVISASEISKLPDRNAAEAVQRIPGVSIERDQGEGRFVAVRGLPSQWNSATINGNRIPTAEEETTGRSTAFDFFPAEMIEYIEVTKALTPDIEGDAIGGSVNFITRKAAKEQTFNLSAGVGQHAQADDGLDYTANLLYGDRSADDKFGFIINANVWSRDWATDNYEPRRDQDGGIYRLELRDYTGTRETYGLNGALEYLLDDGRLYASMIYGSLIDDELHYKHRYRFDKDRVEVQHISNELITEMTGFELGGEHFIGEASSIDWQLASYTNEFRYGDTPNGDDASYFVMRFDQQDVGYTGLEDRGEGYNAYNQIDGGQDSANMPDTHLPDNFIMDPTKAMLSWVELYKVNVKEKDKIVAQVNFNQDISYELNLKLGAKYRNMERNARFSDEFYSWDPSAGPVPTLSDFTLSQQPGGSDYLGALNGDYHEQFSPVASLSDLANFWTQNRDNFILDESESLLVSNGGALGRHFDVDETHMSAYAMADYELSELWFVMGGLRLTQTETEVKGYTYIADEDALMPSKGGKDYLSVLPSLHVKYSPDEMTNYRLALTRGFSRPDFGALSPGSTYFEADNELNTGNPELEPTYSNNLDLMAEYYFDNVGMLSAGLFYKDIQDPIFEHTSIGEYKGKSGVLINRPENGDDARLYGAELSLSQSLDFISDSLESVGILANYTLMDSEMTVPGREEQTKIPRQADRLYNLTVYYDDDTFSMRVAMNYKGEYIESHGRTADSDRYYGAYRSLDMSASYSLSKRASVYLEMNNLTDEPLTYYQGSPARALQVEYYGVRGMLGFSYGF</sequence>
<dbReference type="InterPro" id="IPR000531">
    <property type="entry name" value="Beta-barrel_TonB"/>
</dbReference>
<dbReference type="PANTHER" id="PTHR40980:SF4">
    <property type="entry name" value="TONB-DEPENDENT RECEPTOR-LIKE BETA-BARREL DOMAIN-CONTAINING PROTEIN"/>
    <property type="match status" value="1"/>
</dbReference>
<evidence type="ECO:0000256" key="6">
    <source>
        <dbReference type="ARBA" id="ARBA00023136"/>
    </source>
</evidence>
<keyword evidence="7 8" id="KW-0998">Cell outer membrane</keyword>
<dbReference type="STRING" id="225848.Sps_04128"/>
<proteinExistence type="inferred from homology"/>
<evidence type="ECO:0000313" key="13">
    <source>
        <dbReference type="EMBL" id="AQS39234.1"/>
    </source>
</evidence>
<dbReference type="EMBL" id="CP014782">
    <property type="protein sequence ID" value="AQS39234.1"/>
    <property type="molecule type" value="Genomic_DNA"/>
</dbReference>
<dbReference type="NCBIfam" id="TIGR01782">
    <property type="entry name" value="TonB-Xanth-Caul"/>
    <property type="match status" value="1"/>
</dbReference>
<evidence type="ECO:0000256" key="5">
    <source>
        <dbReference type="ARBA" id="ARBA00023077"/>
    </source>
</evidence>
<dbReference type="KEGG" id="spsw:Sps_04128"/>
<dbReference type="InterPro" id="IPR008969">
    <property type="entry name" value="CarboxyPept-like_regulatory"/>
</dbReference>
<keyword evidence="6 8" id="KW-0472">Membrane</keyword>
<dbReference type="AlphaFoldDB" id="A0A1S6HUS0"/>
<dbReference type="Gene3D" id="2.170.130.10">
    <property type="entry name" value="TonB-dependent receptor, plug domain"/>
    <property type="match status" value="1"/>
</dbReference>
<dbReference type="GO" id="GO:0009279">
    <property type="term" value="C:cell outer membrane"/>
    <property type="evidence" value="ECO:0007669"/>
    <property type="project" value="UniProtKB-SubCell"/>
</dbReference>
<feature type="signal peptide" evidence="10">
    <location>
        <begin position="1"/>
        <end position="20"/>
    </location>
</feature>
<dbReference type="InterPro" id="IPR039426">
    <property type="entry name" value="TonB-dep_rcpt-like"/>
</dbReference>
<evidence type="ECO:0000256" key="9">
    <source>
        <dbReference type="RuleBase" id="RU003357"/>
    </source>
</evidence>
<keyword evidence="4 8" id="KW-0812">Transmembrane</keyword>
<dbReference type="Gene3D" id="2.40.170.20">
    <property type="entry name" value="TonB-dependent receptor, beta-barrel domain"/>
    <property type="match status" value="1"/>
</dbReference>
<organism evidence="13 14">
    <name type="scientific">Shewanella psychrophila</name>
    <dbReference type="NCBI Taxonomy" id="225848"/>
    <lineage>
        <taxon>Bacteria</taxon>
        <taxon>Pseudomonadati</taxon>
        <taxon>Pseudomonadota</taxon>
        <taxon>Gammaproteobacteria</taxon>
        <taxon>Alteromonadales</taxon>
        <taxon>Shewanellaceae</taxon>
        <taxon>Shewanella</taxon>
    </lineage>
</organism>
<dbReference type="PANTHER" id="PTHR40980">
    <property type="entry name" value="PLUG DOMAIN-CONTAINING PROTEIN"/>
    <property type="match status" value="1"/>
</dbReference>
<feature type="chain" id="PRO_5012932963" evidence="10">
    <location>
        <begin position="21"/>
        <end position="929"/>
    </location>
</feature>
<gene>
    <name evidence="13" type="ORF">Sps_04128</name>
</gene>
<dbReference type="InterPro" id="IPR010104">
    <property type="entry name" value="TonB_rcpt_bac"/>
</dbReference>
<evidence type="ECO:0000256" key="10">
    <source>
        <dbReference type="SAM" id="SignalP"/>
    </source>
</evidence>
<keyword evidence="10" id="KW-0732">Signal</keyword>
<protein>
    <submittedName>
        <fullName evidence="13">TonB-dependent receptor</fullName>
    </submittedName>
</protein>
<accession>A0A1S6HUS0</accession>
<dbReference type="Proteomes" id="UP000189545">
    <property type="component" value="Chromosome"/>
</dbReference>
<dbReference type="SUPFAM" id="SSF56935">
    <property type="entry name" value="Porins"/>
    <property type="match status" value="1"/>
</dbReference>
<evidence type="ECO:0000256" key="1">
    <source>
        <dbReference type="ARBA" id="ARBA00004571"/>
    </source>
</evidence>
<dbReference type="Pfam" id="PF13715">
    <property type="entry name" value="CarbopepD_reg_2"/>
    <property type="match status" value="1"/>
</dbReference>
<feature type="domain" description="TonB-dependent receptor-like beta-barrel" evidence="11">
    <location>
        <begin position="485"/>
        <end position="896"/>
    </location>
</feature>
<evidence type="ECO:0000259" key="12">
    <source>
        <dbReference type="Pfam" id="PF07715"/>
    </source>
</evidence>
<keyword evidence="14" id="KW-1185">Reference proteome</keyword>
<name>A0A1S6HUS0_9GAMM</name>
<dbReference type="RefSeq" id="WP_077754177.1">
    <property type="nucleotide sequence ID" value="NZ_CP014782.1"/>
</dbReference>
<evidence type="ECO:0000259" key="11">
    <source>
        <dbReference type="Pfam" id="PF00593"/>
    </source>
</evidence>
<keyword evidence="5 9" id="KW-0798">TonB box</keyword>
<reference evidence="13 14" key="1">
    <citation type="submission" date="2016-03" db="EMBL/GenBank/DDBJ databases">
        <title>Complete genome sequence of Shewanella psychrophila WP2, a deep sea bacterium isolated from west Pacific sediment.</title>
        <authorList>
            <person name="Xu G."/>
            <person name="Jian H."/>
        </authorList>
    </citation>
    <scope>NUCLEOTIDE SEQUENCE [LARGE SCALE GENOMIC DNA]</scope>
    <source>
        <strain evidence="13 14">WP2</strain>
    </source>
</reference>
<evidence type="ECO:0000313" key="14">
    <source>
        <dbReference type="Proteomes" id="UP000189545"/>
    </source>
</evidence>
<dbReference type="InterPro" id="IPR036942">
    <property type="entry name" value="Beta-barrel_TonB_sf"/>
</dbReference>
<comment type="similarity">
    <text evidence="8 9">Belongs to the TonB-dependent receptor family.</text>
</comment>
<keyword evidence="2 8" id="KW-0813">Transport</keyword>
<evidence type="ECO:0000256" key="3">
    <source>
        <dbReference type="ARBA" id="ARBA00022452"/>
    </source>
</evidence>
<evidence type="ECO:0000256" key="8">
    <source>
        <dbReference type="PROSITE-ProRule" id="PRU01360"/>
    </source>
</evidence>
<evidence type="ECO:0000256" key="7">
    <source>
        <dbReference type="ARBA" id="ARBA00023237"/>
    </source>
</evidence>
<dbReference type="InterPro" id="IPR012910">
    <property type="entry name" value="Plug_dom"/>
</dbReference>